<evidence type="ECO:0000313" key="1">
    <source>
        <dbReference type="EMBL" id="KKK49599.1"/>
    </source>
</evidence>
<accession>A0A0F8Y606</accession>
<sequence length="95" mass="10495">MSHQANFIYPEDCTCRYRDNVFADLAGIKCLTLVADGGGHRIEFSGGFKDYRIPNDGNGDSLLWMVVKDGGGGCATYCDAFKFICGLVLRKYQRA</sequence>
<protein>
    <submittedName>
        <fullName evidence="1">Uncharacterized protein</fullName>
    </submittedName>
</protein>
<comment type="caution">
    <text evidence="1">The sequence shown here is derived from an EMBL/GenBank/DDBJ whole genome shotgun (WGS) entry which is preliminary data.</text>
</comment>
<reference evidence="1" key="1">
    <citation type="journal article" date="2015" name="Nature">
        <title>Complex archaea that bridge the gap between prokaryotes and eukaryotes.</title>
        <authorList>
            <person name="Spang A."/>
            <person name="Saw J.H."/>
            <person name="Jorgensen S.L."/>
            <person name="Zaremba-Niedzwiedzka K."/>
            <person name="Martijn J."/>
            <person name="Lind A.E."/>
            <person name="van Eijk R."/>
            <person name="Schleper C."/>
            <person name="Guy L."/>
            <person name="Ettema T.J."/>
        </authorList>
    </citation>
    <scope>NUCLEOTIDE SEQUENCE</scope>
</reference>
<gene>
    <name evidence="1" type="ORF">LCGC14_3133430</name>
</gene>
<name>A0A0F8Y606_9ZZZZ</name>
<proteinExistence type="predicted"/>
<organism evidence="1">
    <name type="scientific">marine sediment metagenome</name>
    <dbReference type="NCBI Taxonomy" id="412755"/>
    <lineage>
        <taxon>unclassified sequences</taxon>
        <taxon>metagenomes</taxon>
        <taxon>ecological metagenomes</taxon>
    </lineage>
</organism>
<dbReference type="EMBL" id="LAZR01068458">
    <property type="protein sequence ID" value="KKK49599.1"/>
    <property type="molecule type" value="Genomic_DNA"/>
</dbReference>
<dbReference type="AlphaFoldDB" id="A0A0F8Y606"/>